<dbReference type="Proteomes" id="UP001059934">
    <property type="component" value="Chromosome"/>
</dbReference>
<evidence type="ECO:0000313" key="2">
    <source>
        <dbReference type="Proteomes" id="UP001059934"/>
    </source>
</evidence>
<evidence type="ECO:0000313" key="1">
    <source>
        <dbReference type="EMBL" id="UVW34456.1"/>
    </source>
</evidence>
<dbReference type="InterPro" id="IPR021284">
    <property type="entry name" value="DUF2750"/>
</dbReference>
<sequence>MEPLSEDLQENLDRMIVESLETGCVWGLKDEKDNWALVGSTDSDTIDVIPFWSNHDFAQALCNGDWDVYTPVAVEMEEFLDDWLPGMHADVLMVGVNWTADLEGQEMEPLDLLEEFEAELD</sequence>
<dbReference type="EMBL" id="CP103416">
    <property type="protein sequence ID" value="UVW34456.1"/>
    <property type="molecule type" value="Genomic_DNA"/>
</dbReference>
<dbReference type="Pfam" id="PF11042">
    <property type="entry name" value="DUF2750"/>
    <property type="match status" value="1"/>
</dbReference>
<reference evidence="1" key="1">
    <citation type="submission" date="2022-08" db="EMBL/GenBank/DDBJ databases">
        <title>Catabolic pathway analysis in culturable SAR92 clade bacteria reveals their overlooked roles in DMSP degradation in coastal seas.</title>
        <authorList>
            <person name="He X."/>
            <person name="Zhang X."/>
            <person name="Zhang Y."/>
        </authorList>
    </citation>
    <scope>NUCLEOTIDE SEQUENCE</scope>
    <source>
        <strain evidence="1">H455</strain>
    </source>
</reference>
<name>A0ABY5TPE2_9GAMM</name>
<gene>
    <name evidence="1" type="ORF">NYF23_10600</name>
</gene>
<proteinExistence type="predicted"/>
<protein>
    <submittedName>
        <fullName evidence="1">DUF2750 domain-containing protein</fullName>
    </submittedName>
</protein>
<organism evidence="1 2">
    <name type="scientific">SAR92 clade bacterium H455</name>
    <dbReference type="NCBI Taxonomy" id="2974818"/>
    <lineage>
        <taxon>Bacteria</taxon>
        <taxon>Pseudomonadati</taxon>
        <taxon>Pseudomonadota</taxon>
        <taxon>Gammaproteobacteria</taxon>
        <taxon>Cellvibrionales</taxon>
        <taxon>Porticoccaceae</taxon>
        <taxon>SAR92 clade</taxon>
    </lineage>
</organism>
<keyword evidence="2" id="KW-1185">Reference proteome</keyword>
<accession>A0ABY5TPE2</accession>